<comment type="caution">
    <text evidence="5">The sequence shown here is derived from an EMBL/GenBank/DDBJ whole genome shotgun (WGS) entry which is preliminary data.</text>
</comment>
<keyword evidence="6" id="KW-1185">Reference proteome</keyword>
<dbReference type="CDD" id="cd02043">
    <property type="entry name" value="serpinP_plants"/>
    <property type="match status" value="1"/>
</dbReference>
<dbReference type="Gene3D" id="3.30.497.10">
    <property type="entry name" value="Antithrombin, subunit I, domain 2"/>
    <property type="match status" value="2"/>
</dbReference>
<proteinExistence type="inferred from homology"/>
<protein>
    <recommendedName>
        <fullName evidence="4">Serpin domain-containing protein</fullName>
    </recommendedName>
</protein>
<evidence type="ECO:0000256" key="3">
    <source>
        <dbReference type="SAM" id="Phobius"/>
    </source>
</evidence>
<keyword evidence="3" id="KW-0812">Transmembrane</keyword>
<dbReference type="InterPro" id="IPR023795">
    <property type="entry name" value="Serpin_CS"/>
</dbReference>
<gene>
    <name evidence="5" type="ORF">HID58_035069</name>
</gene>
<dbReference type="InterPro" id="IPR036186">
    <property type="entry name" value="Serpin_sf"/>
</dbReference>
<dbReference type="PROSITE" id="PS00284">
    <property type="entry name" value="SERPIN"/>
    <property type="match status" value="2"/>
</dbReference>
<evidence type="ECO:0000259" key="4">
    <source>
        <dbReference type="SMART" id="SM00093"/>
    </source>
</evidence>
<dbReference type="PANTHER" id="PTHR11461:SF304">
    <property type="entry name" value="SERPIN-Z10-RELATED"/>
    <property type="match status" value="1"/>
</dbReference>
<accession>A0ABQ8C444</accession>
<dbReference type="InterPro" id="IPR042178">
    <property type="entry name" value="Serpin_sf_1"/>
</dbReference>
<feature type="transmembrane region" description="Helical" evidence="3">
    <location>
        <begin position="136"/>
        <end position="158"/>
    </location>
</feature>
<dbReference type="InterPro" id="IPR000215">
    <property type="entry name" value="Serpin_fam"/>
</dbReference>
<dbReference type="InterPro" id="IPR023796">
    <property type="entry name" value="Serpin_dom"/>
</dbReference>
<dbReference type="PANTHER" id="PTHR11461">
    <property type="entry name" value="SERINE PROTEASE INHIBITOR, SERPIN"/>
    <property type="match status" value="1"/>
</dbReference>
<dbReference type="EMBL" id="JAGKQM010000009">
    <property type="protein sequence ID" value="KAH0911748.1"/>
    <property type="molecule type" value="Genomic_DNA"/>
</dbReference>
<dbReference type="SMART" id="SM00093">
    <property type="entry name" value="SERPIN"/>
    <property type="match status" value="1"/>
</dbReference>
<sequence length="979" mass="109660">SPVLTREAVEISIWSLTKNFDCWKHWDHLYKENIKASVALLKKLVHEWNGYSLNLSLSLPSDTLTLSQTIKSFRLKNQKAIADGGANVNLCKEADKFCKVISGRLSRGSCSFNGACITAGRLFRGSCSLNGACITAVYFIFFASAYLEVRPLPLFFSLEQKEKKKDMELGQSTEMQNDVMVLLAKHVIATVANVSNFVFSPICVNPHINAVLAKTVSVVHANGTERSDLRLSMATGVWIDQSLSIKPSVKEVLENSFKGNCSHVDFFNKPAEVIDEVNTWAEFHTNGLIKQILSRDSIEAIRDSKLLLANAVYFKGAWGVKFDPKLTEDNDFHLLDGTSVKVPFMTNDKSQYLKGYDGFQVLCIPYVEDDQREFSMYIYLTNDKNGLPALLEKIGSEPRFFDNHLPRYHVSVDAFKNFAYRVVTHLLKKKAIKKNMEKQNDVVVRLAKHVIDTVAEGSNLVFSPTSINVLLSIIAAGSCATTKEQILSFLMSPSTEHLNTVLTEIVSVALADGSERNDLSLSTANGAWIDKSLPLKLSFKELLENSYKATCSQVDFFNKPADVIDEVNTWSEDHTNGLIKQIISKDSIEDIRQSTLILANAVYFKGAWSEKFDARFTKDNDFHLLDGTSVKVPFMTSHKDQYLRRYDGFQVVRLPYVEDQRQFSMYIYLPDASDGLPTLLEKIGSEPGFLDNHIPHYQIELDAFRIPKFKFTFDFKASDVLKDMGLTCPFKSTGGGLTEMVDSPIVGAKLYVSNILHKACIEVDEEGTEAAAVSVGVIRPQCLRKNPDFVADHPFLFTVREDKSGVILFMGQLAEVIDEVNTWAELQKEFTPTDSSTKFFQRIPLSTVTLANAMYIKGAWSEKFNRINGNSPCIFYLPDVRDGLPTLLGKLGSEPGFLENHILDYQIELADFRIPKFKFSLTLKLQDLGLTSPFGGGLTEMVDSPTIVFVADHPFLFTVREDKSGVILFMGQVLDPSKH</sequence>
<evidence type="ECO:0000256" key="1">
    <source>
        <dbReference type="ARBA" id="ARBA00009500"/>
    </source>
</evidence>
<evidence type="ECO:0000313" key="6">
    <source>
        <dbReference type="Proteomes" id="UP000824890"/>
    </source>
</evidence>
<organism evidence="5 6">
    <name type="scientific">Brassica napus</name>
    <name type="common">Rape</name>
    <dbReference type="NCBI Taxonomy" id="3708"/>
    <lineage>
        <taxon>Eukaryota</taxon>
        <taxon>Viridiplantae</taxon>
        <taxon>Streptophyta</taxon>
        <taxon>Embryophyta</taxon>
        <taxon>Tracheophyta</taxon>
        <taxon>Spermatophyta</taxon>
        <taxon>Magnoliopsida</taxon>
        <taxon>eudicotyledons</taxon>
        <taxon>Gunneridae</taxon>
        <taxon>Pentapetalae</taxon>
        <taxon>rosids</taxon>
        <taxon>malvids</taxon>
        <taxon>Brassicales</taxon>
        <taxon>Brassicaceae</taxon>
        <taxon>Brassiceae</taxon>
        <taxon>Brassica</taxon>
    </lineage>
</organism>
<dbReference type="Pfam" id="PF00079">
    <property type="entry name" value="Serpin"/>
    <property type="match status" value="3"/>
</dbReference>
<evidence type="ECO:0000256" key="2">
    <source>
        <dbReference type="RuleBase" id="RU000411"/>
    </source>
</evidence>
<feature type="domain" description="Serpin" evidence="4">
    <location>
        <begin position="444"/>
        <end position="816"/>
    </location>
</feature>
<feature type="non-terminal residue" evidence="5">
    <location>
        <position position="1"/>
    </location>
</feature>
<dbReference type="Proteomes" id="UP000824890">
    <property type="component" value="Unassembled WGS sequence"/>
</dbReference>
<dbReference type="InterPro" id="IPR042185">
    <property type="entry name" value="Serpin_sf_2"/>
</dbReference>
<dbReference type="SUPFAM" id="SSF56574">
    <property type="entry name" value="Serpins"/>
    <property type="match status" value="3"/>
</dbReference>
<comment type="similarity">
    <text evidence="1 2">Belongs to the serpin family.</text>
</comment>
<name>A0ABQ8C444_BRANA</name>
<evidence type="ECO:0000313" key="5">
    <source>
        <dbReference type="EMBL" id="KAH0911748.1"/>
    </source>
</evidence>
<reference evidence="5 6" key="1">
    <citation type="submission" date="2021-05" db="EMBL/GenBank/DDBJ databases">
        <title>Genome Assembly of Synthetic Allotetraploid Brassica napus Reveals Homoeologous Exchanges between Subgenomes.</title>
        <authorList>
            <person name="Davis J.T."/>
        </authorList>
    </citation>
    <scope>NUCLEOTIDE SEQUENCE [LARGE SCALE GENOMIC DNA]</scope>
    <source>
        <strain evidence="6">cv. Da-Ae</strain>
        <tissue evidence="5">Seedling</tissue>
    </source>
</reference>
<dbReference type="Gene3D" id="2.30.39.10">
    <property type="entry name" value="Alpha-1-antitrypsin, domain 1"/>
    <property type="match status" value="3"/>
</dbReference>
<keyword evidence="3" id="KW-0472">Membrane</keyword>
<keyword evidence="3" id="KW-1133">Transmembrane helix</keyword>